<evidence type="ECO:0000313" key="2">
    <source>
        <dbReference type="Proteomes" id="UP000830375"/>
    </source>
</evidence>
<evidence type="ECO:0000313" key="1">
    <source>
        <dbReference type="EMBL" id="KAI2668308.1"/>
    </source>
</evidence>
<protein>
    <submittedName>
        <fullName evidence="1">Glutamyl-tRNA(Gln) amidotransferase subunit B, mitochondrial</fullName>
    </submittedName>
</protein>
<comment type="caution">
    <text evidence="1">The sequence shown here is derived from an EMBL/GenBank/DDBJ whole genome shotgun (WGS) entry which is preliminary data.</text>
</comment>
<keyword evidence="2" id="KW-1185">Reference proteome</keyword>
<accession>A0ABQ8N2G5</accession>
<proteinExistence type="predicted"/>
<gene>
    <name evidence="1" type="ORF">H4Q32_005000</name>
</gene>
<reference evidence="1 2" key="1">
    <citation type="submission" date="2022-01" db="EMBL/GenBank/DDBJ databases">
        <title>A high-quality chromosome-level genome assembly of rohu carp, Labeo rohita.</title>
        <authorList>
            <person name="Arick M.A. II"/>
            <person name="Hsu C.-Y."/>
            <person name="Magbanua Z."/>
            <person name="Pechanova O."/>
            <person name="Grover C."/>
            <person name="Miller E."/>
            <person name="Thrash A."/>
            <person name="Ezzel L."/>
            <person name="Alam S."/>
            <person name="Benzie J."/>
            <person name="Hamilton M."/>
            <person name="Karsi A."/>
            <person name="Lawrence M.L."/>
            <person name="Peterson D.G."/>
        </authorList>
    </citation>
    <scope>NUCLEOTIDE SEQUENCE [LARGE SCALE GENOMIC DNA]</scope>
    <source>
        <strain evidence="2">BAU-BD-2019</strain>
        <tissue evidence="1">Blood</tissue>
    </source>
</reference>
<organism evidence="1 2">
    <name type="scientific">Labeo rohita</name>
    <name type="common">Indian major carp</name>
    <name type="synonym">Cyprinus rohita</name>
    <dbReference type="NCBI Taxonomy" id="84645"/>
    <lineage>
        <taxon>Eukaryota</taxon>
        <taxon>Metazoa</taxon>
        <taxon>Chordata</taxon>
        <taxon>Craniata</taxon>
        <taxon>Vertebrata</taxon>
        <taxon>Euteleostomi</taxon>
        <taxon>Actinopterygii</taxon>
        <taxon>Neopterygii</taxon>
        <taxon>Teleostei</taxon>
        <taxon>Ostariophysi</taxon>
        <taxon>Cypriniformes</taxon>
        <taxon>Cyprinidae</taxon>
        <taxon>Labeoninae</taxon>
        <taxon>Labeonini</taxon>
        <taxon>Labeo</taxon>
    </lineage>
</organism>
<sequence>MLATNLQVTLLQKLPLTVLVSPEAARGKRLTAVSAFTPGRVGVPLLPRVSMSHQSSLASRLLYWRRRLSRDSMTVYGKPSPRPPQWAPPATYSASAPLNATLIPGPQAFSSPIPDTTPSAHTAIPVYSVSSQLKAAPQSSAAFTMPTSAAYPMSISMQRVTQQPTAATLPTLRYGVQQMATTPVTTVPGPSQLPASSHQATATTPHVPDYVQAASSQLHSAVYPPHPSPELLFASAYGIPRPSLPVFESSAESDFLYLS</sequence>
<dbReference type="Proteomes" id="UP000830375">
    <property type="component" value="Unassembled WGS sequence"/>
</dbReference>
<dbReference type="EMBL" id="JACTAM010000001">
    <property type="protein sequence ID" value="KAI2668308.1"/>
    <property type="molecule type" value="Genomic_DNA"/>
</dbReference>
<name>A0ABQ8N2G5_LABRO</name>